<accession>A0A2I2G9T8</accession>
<dbReference type="RefSeq" id="XP_024704949.1">
    <property type="nucleotide sequence ID" value="XM_024852289.1"/>
</dbReference>
<reference evidence="1 2" key="1">
    <citation type="submission" date="2016-12" db="EMBL/GenBank/DDBJ databases">
        <title>The genomes of Aspergillus section Nigri reveals drivers in fungal speciation.</title>
        <authorList>
            <consortium name="DOE Joint Genome Institute"/>
            <person name="Vesth T.C."/>
            <person name="Nybo J."/>
            <person name="Theobald S."/>
            <person name="Brandl J."/>
            <person name="Frisvad J.C."/>
            <person name="Nielsen K.F."/>
            <person name="Lyhne E.K."/>
            <person name="Kogle M.E."/>
            <person name="Kuo A."/>
            <person name="Riley R."/>
            <person name="Clum A."/>
            <person name="Nolan M."/>
            <person name="Lipzen A."/>
            <person name="Salamov A."/>
            <person name="Henrissat B."/>
            <person name="Wiebenga A."/>
            <person name="De Vries R.P."/>
            <person name="Grigoriev I.V."/>
            <person name="Mortensen U.H."/>
            <person name="Andersen M.R."/>
            <person name="Baker S.E."/>
        </authorList>
    </citation>
    <scope>NUCLEOTIDE SEQUENCE [LARGE SCALE GENOMIC DNA]</scope>
    <source>
        <strain evidence="1 2">IBT 23096</strain>
    </source>
</reference>
<sequence length="175" mass="20307">MTSNNSTEWVERNEPCHTTPDYLLTKPIYLMTSACAECFHCCRRYMVEPLVPFFSRHFSNSNVIVIKIHYGEEAEDEHLPYVQEVEDELDAMWVENFQGMVENEDEGGQDDLDLDLDYVDDLDYDIDGCDSEVSVSDDYDTDDSDETIDLEIEAELDLEDLELEMQLDREMAMEG</sequence>
<proteinExistence type="predicted"/>
<dbReference type="VEuPathDB" id="FungiDB:P170DRAFT_465017"/>
<organism evidence="1 2">
    <name type="scientific">Aspergillus steynii IBT 23096</name>
    <dbReference type="NCBI Taxonomy" id="1392250"/>
    <lineage>
        <taxon>Eukaryota</taxon>
        <taxon>Fungi</taxon>
        <taxon>Dikarya</taxon>
        <taxon>Ascomycota</taxon>
        <taxon>Pezizomycotina</taxon>
        <taxon>Eurotiomycetes</taxon>
        <taxon>Eurotiomycetidae</taxon>
        <taxon>Eurotiales</taxon>
        <taxon>Aspergillaceae</taxon>
        <taxon>Aspergillus</taxon>
        <taxon>Aspergillus subgen. Circumdati</taxon>
    </lineage>
</organism>
<dbReference type="Proteomes" id="UP000234275">
    <property type="component" value="Unassembled WGS sequence"/>
</dbReference>
<dbReference type="OrthoDB" id="10370779at2759"/>
<dbReference type="GeneID" id="36559987"/>
<dbReference type="EMBL" id="MSFO01000004">
    <property type="protein sequence ID" value="PLB49647.1"/>
    <property type="molecule type" value="Genomic_DNA"/>
</dbReference>
<evidence type="ECO:0000313" key="1">
    <source>
        <dbReference type="EMBL" id="PLB49647.1"/>
    </source>
</evidence>
<comment type="caution">
    <text evidence="1">The sequence shown here is derived from an EMBL/GenBank/DDBJ whole genome shotgun (WGS) entry which is preliminary data.</text>
</comment>
<keyword evidence="2" id="KW-1185">Reference proteome</keyword>
<dbReference type="AlphaFoldDB" id="A0A2I2G9T8"/>
<gene>
    <name evidence="1" type="ORF">P170DRAFT_465017</name>
</gene>
<evidence type="ECO:0000313" key="2">
    <source>
        <dbReference type="Proteomes" id="UP000234275"/>
    </source>
</evidence>
<protein>
    <submittedName>
        <fullName evidence="1">Uncharacterized protein</fullName>
    </submittedName>
</protein>
<name>A0A2I2G9T8_9EURO</name>